<name>A0A5J5BD66_9ASTE</name>
<dbReference type="InterPro" id="IPR043502">
    <property type="entry name" value="DNA/RNA_pol_sf"/>
</dbReference>
<dbReference type="PANTHER" id="PTHR11439:SF524">
    <property type="entry name" value="RNA-DIRECTED DNA POLYMERASE, PROTEIN KINASE RLK-PELLE-DLSV FAMILY"/>
    <property type="match status" value="1"/>
</dbReference>
<gene>
    <name evidence="2" type="ORF">F0562_025129</name>
</gene>
<evidence type="ECO:0000313" key="2">
    <source>
        <dbReference type="EMBL" id="KAA8541125.1"/>
    </source>
</evidence>
<dbReference type="InterPro" id="IPR013103">
    <property type="entry name" value="RVT_2"/>
</dbReference>
<dbReference type="AlphaFoldDB" id="A0A5J5BD66"/>
<dbReference type="OrthoDB" id="414945at2759"/>
<dbReference type="EMBL" id="CM018036">
    <property type="protein sequence ID" value="KAA8541125.1"/>
    <property type="molecule type" value="Genomic_DNA"/>
</dbReference>
<protein>
    <recommendedName>
        <fullName evidence="1">Reverse transcriptase Ty1/copia-type domain-containing protein</fullName>
    </recommendedName>
</protein>
<dbReference type="SUPFAM" id="SSF56672">
    <property type="entry name" value="DNA/RNA polymerases"/>
    <property type="match status" value="1"/>
</dbReference>
<evidence type="ECO:0000313" key="3">
    <source>
        <dbReference type="Proteomes" id="UP000325577"/>
    </source>
</evidence>
<organism evidence="2 3">
    <name type="scientific">Nyssa sinensis</name>
    <dbReference type="NCBI Taxonomy" id="561372"/>
    <lineage>
        <taxon>Eukaryota</taxon>
        <taxon>Viridiplantae</taxon>
        <taxon>Streptophyta</taxon>
        <taxon>Embryophyta</taxon>
        <taxon>Tracheophyta</taxon>
        <taxon>Spermatophyta</taxon>
        <taxon>Magnoliopsida</taxon>
        <taxon>eudicotyledons</taxon>
        <taxon>Gunneridae</taxon>
        <taxon>Pentapetalae</taxon>
        <taxon>asterids</taxon>
        <taxon>Cornales</taxon>
        <taxon>Nyssaceae</taxon>
        <taxon>Nyssa</taxon>
    </lineage>
</organism>
<proteinExistence type="predicted"/>
<evidence type="ECO:0000259" key="1">
    <source>
        <dbReference type="Pfam" id="PF07727"/>
    </source>
</evidence>
<sequence length="331" mass="37406">MVITGDNTKQVDAFISRLAQHFSIKDLGHLHHFLGIEVHKFGRDMFLSQHRYALELLKRANMDESKPISTPMPTKGRLKSAAEAPFHDPSLYRSLVGGLQYLTFTRPNLSYSVNYACQFMQSPTIAHFQLVKRILRYIQGTAHYGMRIITSNTLDLYAFSDTDWTGYPQTRRSTSGFCTFLGSNCVSWSAKKQATVARSSMESEYRSMAATAAELAWLSFLSRDLDIPLHKTPALHCDNLSALHLTINPILHGRTKHVELDYHYIRERVALGSLETRFVTSPNQLADIFTKPLPKPLFQAFRIKLGLCPDPRPMLGNGILDPNLDGLIYTS</sequence>
<reference evidence="2 3" key="1">
    <citation type="submission" date="2019-09" db="EMBL/GenBank/DDBJ databases">
        <title>A chromosome-level genome assembly of the Chinese tupelo Nyssa sinensis.</title>
        <authorList>
            <person name="Yang X."/>
            <person name="Kang M."/>
            <person name="Yang Y."/>
            <person name="Xiong H."/>
            <person name="Wang M."/>
            <person name="Zhang Z."/>
            <person name="Wang Z."/>
            <person name="Wu H."/>
            <person name="Ma T."/>
            <person name="Liu J."/>
            <person name="Xi Z."/>
        </authorList>
    </citation>
    <scope>NUCLEOTIDE SEQUENCE [LARGE SCALE GENOMIC DNA]</scope>
    <source>
        <strain evidence="2">J267</strain>
        <tissue evidence="2">Leaf</tissue>
    </source>
</reference>
<dbReference type="PANTHER" id="PTHR11439">
    <property type="entry name" value="GAG-POL-RELATED RETROTRANSPOSON"/>
    <property type="match status" value="1"/>
</dbReference>
<dbReference type="CDD" id="cd09272">
    <property type="entry name" value="RNase_HI_RT_Ty1"/>
    <property type="match status" value="1"/>
</dbReference>
<dbReference type="Proteomes" id="UP000325577">
    <property type="component" value="Linkage Group LG13"/>
</dbReference>
<feature type="domain" description="Reverse transcriptase Ty1/copia-type" evidence="1">
    <location>
        <begin position="1"/>
        <end position="72"/>
    </location>
</feature>
<keyword evidence="3" id="KW-1185">Reference proteome</keyword>
<dbReference type="Pfam" id="PF07727">
    <property type="entry name" value="RVT_2"/>
    <property type="match status" value="1"/>
</dbReference>
<accession>A0A5J5BD66</accession>